<proteinExistence type="inferred from homology"/>
<sequence>MNENTKLNYSVDGINIVSNPPRKRGRNRGFNSTESLEYNLDTHDTNIPNIDIKIQEEHDKSPNKRVVTDKTDKAGTATHDFSHYVCKYDYLDHPADVILLGEGSNIREAFQSVAVALYNYTSDLKYVSPLHMKEIKVTGKGLLDLFYHLLDECLYLYSSDYFIAKYVIISSEIDIPKTASLEVFETYEYEIDVFLHGEYYDRNKHVCGTEVKAITMHYLELQLAVGDCILQYKHGMIDKEGVCKFLEDIKSSGSYKVDDCKAYALIDI</sequence>
<keyword evidence="3" id="KW-0479">Metal-binding</keyword>
<dbReference type="AlphaFoldDB" id="L1LA06"/>
<gene>
    <name evidence="6" type="ORF">BEWA_017290</name>
</gene>
<evidence type="ECO:0000256" key="2">
    <source>
        <dbReference type="ARBA" id="ARBA00022694"/>
    </source>
</evidence>
<dbReference type="Gene3D" id="3.55.10.10">
    <property type="entry name" value="Archease domain"/>
    <property type="match status" value="1"/>
</dbReference>
<dbReference type="OrthoDB" id="2190767at2759"/>
<dbReference type="PANTHER" id="PTHR12682:SF11">
    <property type="entry name" value="PROTEIN ARCHEASE"/>
    <property type="match status" value="1"/>
</dbReference>
<comment type="similarity">
    <text evidence="1">Belongs to the archease family.</text>
</comment>
<protein>
    <recommendedName>
        <fullName evidence="5">Archease domain-containing protein</fullName>
    </recommendedName>
</protein>
<reference evidence="6 7" key="1">
    <citation type="journal article" date="2012" name="BMC Genomics">
        <title>Comparative genomic analysis and phylogenetic position of Theileria equi.</title>
        <authorList>
            <person name="Kappmeyer L.S."/>
            <person name="Thiagarajan M."/>
            <person name="Herndon D.R."/>
            <person name="Ramsay J.D."/>
            <person name="Caler E."/>
            <person name="Djikeng A."/>
            <person name="Gillespie J.J."/>
            <person name="Lau A.O."/>
            <person name="Roalson E.H."/>
            <person name="Silva J.C."/>
            <person name="Silva M.G."/>
            <person name="Suarez C.E."/>
            <person name="Ueti M.W."/>
            <person name="Nene V.M."/>
            <person name="Mealey R.H."/>
            <person name="Knowles D.P."/>
            <person name="Brayton K.A."/>
        </authorList>
    </citation>
    <scope>NUCLEOTIDE SEQUENCE [LARGE SCALE GENOMIC DNA]</scope>
    <source>
        <strain evidence="6 7">WA</strain>
    </source>
</reference>
<evidence type="ECO:0000256" key="1">
    <source>
        <dbReference type="ARBA" id="ARBA00007963"/>
    </source>
</evidence>
<dbReference type="InterPro" id="IPR036820">
    <property type="entry name" value="Archease_dom_sf"/>
</dbReference>
<accession>L1LA06</accession>
<dbReference type="RefSeq" id="XP_004831502.1">
    <property type="nucleotide sequence ID" value="XM_004831445.1"/>
</dbReference>
<evidence type="ECO:0000313" key="7">
    <source>
        <dbReference type="Proteomes" id="UP000031512"/>
    </source>
</evidence>
<evidence type="ECO:0000256" key="3">
    <source>
        <dbReference type="ARBA" id="ARBA00022723"/>
    </source>
</evidence>
<name>L1LA06_THEEQ</name>
<dbReference type="InterPro" id="IPR023572">
    <property type="entry name" value="Archease_dom"/>
</dbReference>
<dbReference type="Pfam" id="PF01951">
    <property type="entry name" value="Archease"/>
    <property type="match status" value="1"/>
</dbReference>
<dbReference type="eggNOG" id="KOG4528">
    <property type="taxonomic scope" value="Eukaryota"/>
</dbReference>
<dbReference type="GO" id="GO:0046872">
    <property type="term" value="F:metal ion binding"/>
    <property type="evidence" value="ECO:0007669"/>
    <property type="project" value="UniProtKB-KW"/>
</dbReference>
<keyword evidence="7" id="KW-1185">Reference proteome</keyword>
<comment type="caution">
    <text evidence="6">The sequence shown here is derived from an EMBL/GenBank/DDBJ whole genome shotgun (WGS) entry which is preliminary data.</text>
</comment>
<evidence type="ECO:0000256" key="4">
    <source>
        <dbReference type="ARBA" id="ARBA00022837"/>
    </source>
</evidence>
<keyword evidence="2" id="KW-0819">tRNA processing</keyword>
<evidence type="ECO:0000313" key="6">
    <source>
        <dbReference type="EMBL" id="EKX72050.1"/>
    </source>
</evidence>
<dbReference type="STRING" id="1537102.L1LA06"/>
<feature type="domain" description="Archease" evidence="5">
    <location>
        <begin position="88"/>
        <end position="225"/>
    </location>
</feature>
<dbReference type="GO" id="GO:0072669">
    <property type="term" value="C:tRNA-splicing ligase complex"/>
    <property type="evidence" value="ECO:0007669"/>
    <property type="project" value="TreeGrafter"/>
</dbReference>
<dbReference type="GO" id="GO:0006388">
    <property type="term" value="P:tRNA splicing, via endonucleolytic cleavage and ligation"/>
    <property type="evidence" value="ECO:0007669"/>
    <property type="project" value="TreeGrafter"/>
</dbReference>
<keyword evidence="4" id="KW-0106">Calcium</keyword>
<dbReference type="EMBL" id="ACOU01000008">
    <property type="protein sequence ID" value="EKX72050.1"/>
    <property type="molecule type" value="Genomic_DNA"/>
</dbReference>
<organism evidence="6 7">
    <name type="scientific">Theileria equi strain WA</name>
    <dbReference type="NCBI Taxonomy" id="1537102"/>
    <lineage>
        <taxon>Eukaryota</taxon>
        <taxon>Sar</taxon>
        <taxon>Alveolata</taxon>
        <taxon>Apicomplexa</taxon>
        <taxon>Aconoidasida</taxon>
        <taxon>Piroplasmida</taxon>
        <taxon>Theileriidae</taxon>
        <taxon>Theileria</taxon>
    </lineage>
</organism>
<dbReference type="VEuPathDB" id="PiroplasmaDB:BEWA_017290"/>
<dbReference type="PANTHER" id="PTHR12682">
    <property type="entry name" value="ARCHEASE"/>
    <property type="match status" value="1"/>
</dbReference>
<dbReference type="GeneID" id="15804911"/>
<evidence type="ECO:0000259" key="5">
    <source>
        <dbReference type="Pfam" id="PF01951"/>
    </source>
</evidence>
<dbReference type="Proteomes" id="UP000031512">
    <property type="component" value="Unassembled WGS sequence"/>
</dbReference>
<dbReference type="SUPFAM" id="SSF69819">
    <property type="entry name" value="MTH1598-like"/>
    <property type="match status" value="1"/>
</dbReference>
<dbReference type="InterPro" id="IPR002804">
    <property type="entry name" value="Archease"/>
</dbReference>
<dbReference type="KEGG" id="beq:BEWA_017290"/>